<evidence type="ECO:0000313" key="1">
    <source>
        <dbReference type="EMBL" id="KAI4375713.1"/>
    </source>
</evidence>
<name>A0ACB9RB29_9MYRT</name>
<evidence type="ECO:0000313" key="2">
    <source>
        <dbReference type="Proteomes" id="UP001057402"/>
    </source>
</evidence>
<gene>
    <name evidence="1" type="ORF">MLD38_013549</name>
</gene>
<reference evidence="2" key="1">
    <citation type="journal article" date="2023" name="Front. Plant Sci.">
        <title>Chromosomal-level genome assembly of Melastoma candidum provides insights into trichome evolution.</title>
        <authorList>
            <person name="Zhong Y."/>
            <person name="Wu W."/>
            <person name="Sun C."/>
            <person name="Zou P."/>
            <person name="Liu Y."/>
            <person name="Dai S."/>
            <person name="Zhou R."/>
        </authorList>
    </citation>
    <scope>NUCLEOTIDE SEQUENCE [LARGE SCALE GENOMIC DNA]</scope>
</reference>
<dbReference type="EMBL" id="CM042883">
    <property type="protein sequence ID" value="KAI4375713.1"/>
    <property type="molecule type" value="Genomic_DNA"/>
</dbReference>
<protein>
    <submittedName>
        <fullName evidence="1">Uncharacterized protein</fullName>
    </submittedName>
</protein>
<sequence length="393" mass="43925">MEEGENRNARGRALAIFWDLNSCPIPEGLNQADIVTSIVAALRDRVPDASNYDLQSFLAYGDPSDFPDHLLRTWERDGMNLLDAGGGYRLYKRMIDGIVGFAFDRIFLPPRSSMIVVISAEKWPKHFLWYLEREGLGPRLVIPSDRATRWDVALGLTSHGEAHGRLLSNQVVDSLLAGLDKDKAEREAKKMKMTAKPTDDGNTSCPISPREPAQIIGTSAFFWCEYGALPSADQLHGLFSLFDQGPGSIVVDLSWLLVVELDDYAKRNFELICEVGYAKDNQSTASEPDQNHPNKSSQPVREDKDEDEEDSYTDFEMALIDYGFSYGHIRPLEGYDAYDTMLLKVLHFVRRFRPPSTIVFISEDAVAAFKEAGLVLYDWGAASRGEGFLPVGA</sequence>
<organism evidence="1 2">
    <name type="scientific">Melastoma candidum</name>
    <dbReference type="NCBI Taxonomy" id="119954"/>
    <lineage>
        <taxon>Eukaryota</taxon>
        <taxon>Viridiplantae</taxon>
        <taxon>Streptophyta</taxon>
        <taxon>Embryophyta</taxon>
        <taxon>Tracheophyta</taxon>
        <taxon>Spermatophyta</taxon>
        <taxon>Magnoliopsida</taxon>
        <taxon>eudicotyledons</taxon>
        <taxon>Gunneridae</taxon>
        <taxon>Pentapetalae</taxon>
        <taxon>rosids</taxon>
        <taxon>malvids</taxon>
        <taxon>Myrtales</taxon>
        <taxon>Melastomataceae</taxon>
        <taxon>Melastomatoideae</taxon>
        <taxon>Melastomateae</taxon>
        <taxon>Melastoma</taxon>
    </lineage>
</organism>
<dbReference type="Proteomes" id="UP001057402">
    <property type="component" value="Chromosome 4"/>
</dbReference>
<comment type="caution">
    <text evidence="1">The sequence shown here is derived from an EMBL/GenBank/DDBJ whole genome shotgun (WGS) entry which is preliminary data.</text>
</comment>
<proteinExistence type="predicted"/>
<accession>A0ACB9RB29</accession>
<keyword evidence="2" id="KW-1185">Reference proteome</keyword>